<reference evidence="1 2" key="1">
    <citation type="submission" date="2014-04" db="EMBL/GenBank/DDBJ databases">
        <authorList>
            <consortium name="DOE Joint Genome Institute"/>
            <person name="Kuo A."/>
            <person name="Martino E."/>
            <person name="Perotto S."/>
            <person name="Kohler A."/>
            <person name="Nagy L.G."/>
            <person name="Floudas D."/>
            <person name="Copeland A."/>
            <person name="Barry K.W."/>
            <person name="Cichocki N."/>
            <person name="Veneault-Fourrey C."/>
            <person name="LaButti K."/>
            <person name="Lindquist E.A."/>
            <person name="Lipzen A."/>
            <person name="Lundell T."/>
            <person name="Morin E."/>
            <person name="Murat C."/>
            <person name="Sun H."/>
            <person name="Tunlid A."/>
            <person name="Henrissat B."/>
            <person name="Grigoriev I.V."/>
            <person name="Hibbett D.S."/>
            <person name="Martin F."/>
            <person name="Nordberg H.P."/>
            <person name="Cantor M.N."/>
            <person name="Hua S.X."/>
        </authorList>
    </citation>
    <scope>NUCLEOTIDE SEQUENCE [LARGE SCALE GENOMIC DNA]</scope>
    <source>
        <strain evidence="1 2">Zn</strain>
    </source>
</reference>
<reference evidence="2" key="2">
    <citation type="submission" date="2015-01" db="EMBL/GenBank/DDBJ databases">
        <title>Evolutionary Origins and Diversification of the Mycorrhizal Mutualists.</title>
        <authorList>
            <consortium name="DOE Joint Genome Institute"/>
            <consortium name="Mycorrhizal Genomics Consortium"/>
            <person name="Kohler A."/>
            <person name="Kuo A."/>
            <person name="Nagy L.G."/>
            <person name="Floudas D."/>
            <person name="Copeland A."/>
            <person name="Barry K.W."/>
            <person name="Cichocki N."/>
            <person name="Veneault-Fourrey C."/>
            <person name="LaButti K."/>
            <person name="Lindquist E.A."/>
            <person name="Lipzen A."/>
            <person name="Lundell T."/>
            <person name="Morin E."/>
            <person name="Murat C."/>
            <person name="Riley R."/>
            <person name="Ohm R."/>
            <person name="Sun H."/>
            <person name="Tunlid A."/>
            <person name="Henrissat B."/>
            <person name="Grigoriev I.V."/>
            <person name="Hibbett D.S."/>
            <person name="Martin F."/>
        </authorList>
    </citation>
    <scope>NUCLEOTIDE SEQUENCE [LARGE SCALE GENOMIC DNA]</scope>
    <source>
        <strain evidence="2">Zn</strain>
    </source>
</reference>
<evidence type="ECO:0000313" key="1">
    <source>
        <dbReference type="EMBL" id="KIM92982.1"/>
    </source>
</evidence>
<dbReference type="Proteomes" id="UP000054321">
    <property type="component" value="Unassembled WGS sequence"/>
</dbReference>
<evidence type="ECO:0000313" key="2">
    <source>
        <dbReference type="Proteomes" id="UP000054321"/>
    </source>
</evidence>
<dbReference type="OrthoDB" id="10583252at2759"/>
<dbReference type="HOGENOM" id="CLU_2050310_0_0_1"/>
<dbReference type="EMBL" id="KN832902">
    <property type="protein sequence ID" value="KIM92982.1"/>
    <property type="molecule type" value="Genomic_DNA"/>
</dbReference>
<keyword evidence="2" id="KW-1185">Reference proteome</keyword>
<accession>A0A0C3CTG9</accession>
<gene>
    <name evidence="1" type="ORF">OIDMADRAFT_21621</name>
</gene>
<name>A0A0C3CTG9_OIDMZ</name>
<dbReference type="AlphaFoldDB" id="A0A0C3CTG9"/>
<dbReference type="InParanoid" id="A0A0C3CTG9"/>
<organism evidence="1 2">
    <name type="scientific">Oidiodendron maius (strain Zn)</name>
    <dbReference type="NCBI Taxonomy" id="913774"/>
    <lineage>
        <taxon>Eukaryota</taxon>
        <taxon>Fungi</taxon>
        <taxon>Dikarya</taxon>
        <taxon>Ascomycota</taxon>
        <taxon>Pezizomycotina</taxon>
        <taxon>Leotiomycetes</taxon>
        <taxon>Leotiomycetes incertae sedis</taxon>
        <taxon>Myxotrichaceae</taxon>
        <taxon>Oidiodendron</taxon>
    </lineage>
</organism>
<proteinExistence type="predicted"/>
<sequence>MGYSVDAEQANSLEIKLLPLLTDYRCSILSPESGALLSCMQPVIEEGPVNISTEASGRIDTIEMNMDTALGTSIGLFPSVIITRHLTERTSTFDSAEPLLRSSHSDIASHEELESYNKHT</sequence>
<protein>
    <submittedName>
        <fullName evidence="1">Uncharacterized protein</fullName>
    </submittedName>
</protein>